<keyword evidence="8" id="KW-0276">Fatty acid metabolism</keyword>
<keyword evidence="9" id="KW-0067">ATP-binding</keyword>
<dbReference type="PANTHER" id="PTHR43107">
    <property type="entry name" value="LONG-CHAIN FATTY ACID TRANSPORT PROTEIN"/>
    <property type="match status" value="1"/>
</dbReference>
<evidence type="ECO:0000256" key="15">
    <source>
        <dbReference type="ARBA" id="ARBA00036527"/>
    </source>
</evidence>
<protein>
    <recommendedName>
        <fullName evidence="20">Very long-chain fatty acid transport protein</fullName>
        <ecNumber evidence="14">6.2.1.3</ecNumber>
    </recommendedName>
    <alternativeName>
        <fullName evidence="16">Long-chain-fatty-acid--CoA ligase</fullName>
    </alternativeName>
    <alternativeName>
        <fullName evidence="21">Very-long-chain acyl-CoA synthetase</fullName>
    </alternativeName>
</protein>
<keyword evidence="11" id="KW-0445">Lipid transport</keyword>
<dbReference type="GO" id="GO:0044539">
    <property type="term" value="P:long-chain fatty acid import into cell"/>
    <property type="evidence" value="ECO:0007669"/>
    <property type="project" value="TreeGrafter"/>
</dbReference>
<dbReference type="RefSeq" id="XP_011406235.2">
    <property type="nucleotide sequence ID" value="XM_011407933.2"/>
</dbReference>
<dbReference type="Pfam" id="PF13193">
    <property type="entry name" value="AMP-binding_C"/>
    <property type="match status" value="1"/>
</dbReference>
<evidence type="ECO:0000256" key="2">
    <source>
        <dbReference type="ARBA" id="ARBA00006432"/>
    </source>
</evidence>
<organism evidence="24 25">
    <name type="scientific">Amphimedon queenslandica</name>
    <name type="common">Sponge</name>
    <dbReference type="NCBI Taxonomy" id="400682"/>
    <lineage>
        <taxon>Eukaryota</taxon>
        <taxon>Metazoa</taxon>
        <taxon>Porifera</taxon>
        <taxon>Demospongiae</taxon>
        <taxon>Heteroscleromorpha</taxon>
        <taxon>Haplosclerida</taxon>
        <taxon>Niphatidae</taxon>
        <taxon>Amphimedon</taxon>
    </lineage>
</organism>
<dbReference type="GO" id="GO:0005524">
    <property type="term" value="F:ATP binding"/>
    <property type="evidence" value="ECO:0007669"/>
    <property type="project" value="UniProtKB-KW"/>
</dbReference>
<dbReference type="Proteomes" id="UP000007879">
    <property type="component" value="Unassembled WGS sequence"/>
</dbReference>
<evidence type="ECO:0000313" key="25">
    <source>
        <dbReference type="Proteomes" id="UP000007879"/>
    </source>
</evidence>
<dbReference type="FunFam" id="3.40.50.12780:FF:000019">
    <property type="entry name" value="Long-chain fatty acid transporter"/>
    <property type="match status" value="1"/>
</dbReference>
<comment type="subcellular location">
    <subcellularLocation>
        <location evidence="1">Cell membrane</location>
        <topology evidence="1">Multi-pass membrane protein</topology>
    </subcellularLocation>
    <subcellularLocation>
        <location evidence="17">Peroxisome membrane</location>
    </subcellularLocation>
</comment>
<keyword evidence="12" id="KW-0472">Membrane</keyword>
<dbReference type="GeneID" id="100631920"/>
<dbReference type="Gene3D" id="3.40.50.12780">
    <property type="entry name" value="N-terminal domain of ligase-like"/>
    <property type="match status" value="1"/>
</dbReference>
<evidence type="ECO:0000259" key="23">
    <source>
        <dbReference type="Pfam" id="PF13193"/>
    </source>
</evidence>
<dbReference type="GO" id="GO:0005778">
    <property type="term" value="C:peroxisomal membrane"/>
    <property type="evidence" value="ECO:0007669"/>
    <property type="project" value="UniProtKB-SubCell"/>
</dbReference>
<comment type="catalytic activity">
    <reaction evidence="18">
        <text>tetracosanoate + ATP + CoA = tetracosanoyl-CoA + AMP + diphosphate</text>
        <dbReference type="Rhea" id="RHEA:33639"/>
        <dbReference type="ChEBI" id="CHEBI:30616"/>
        <dbReference type="ChEBI" id="CHEBI:31014"/>
        <dbReference type="ChEBI" id="CHEBI:33019"/>
        <dbReference type="ChEBI" id="CHEBI:57287"/>
        <dbReference type="ChEBI" id="CHEBI:65052"/>
        <dbReference type="ChEBI" id="CHEBI:456215"/>
    </reaction>
    <physiologicalReaction direction="left-to-right" evidence="18">
        <dbReference type="Rhea" id="RHEA:33640"/>
    </physiologicalReaction>
</comment>
<evidence type="ECO:0000256" key="14">
    <source>
        <dbReference type="ARBA" id="ARBA00026121"/>
    </source>
</evidence>
<evidence type="ECO:0000256" key="11">
    <source>
        <dbReference type="ARBA" id="ARBA00023055"/>
    </source>
</evidence>
<dbReference type="Gene3D" id="3.30.300.30">
    <property type="match status" value="1"/>
</dbReference>
<evidence type="ECO:0000259" key="22">
    <source>
        <dbReference type="Pfam" id="PF00501"/>
    </source>
</evidence>
<dbReference type="InterPro" id="IPR020845">
    <property type="entry name" value="AMP-binding_CS"/>
</dbReference>
<dbReference type="GO" id="GO:0004467">
    <property type="term" value="F:long-chain fatty acid-CoA ligase activity"/>
    <property type="evidence" value="ECO:0007669"/>
    <property type="project" value="UniProtKB-EC"/>
</dbReference>
<evidence type="ECO:0000256" key="1">
    <source>
        <dbReference type="ARBA" id="ARBA00004651"/>
    </source>
</evidence>
<evidence type="ECO:0000256" key="20">
    <source>
        <dbReference type="ARBA" id="ARBA00068795"/>
    </source>
</evidence>
<dbReference type="GO" id="GO:0005789">
    <property type="term" value="C:endoplasmic reticulum membrane"/>
    <property type="evidence" value="ECO:0007669"/>
    <property type="project" value="TreeGrafter"/>
</dbReference>
<proteinExistence type="inferred from homology"/>
<evidence type="ECO:0000256" key="8">
    <source>
        <dbReference type="ARBA" id="ARBA00022832"/>
    </source>
</evidence>
<dbReference type="Pfam" id="PF00501">
    <property type="entry name" value="AMP-binding"/>
    <property type="match status" value="1"/>
</dbReference>
<keyword evidence="4" id="KW-1003">Cell membrane</keyword>
<comment type="function">
    <text evidence="19">Acyl-CoA synthetase required for both the import of long chain fatty acids (LCFAs) (C14-C18) and the activation very long chain fatty acids (VLCFAs) (C20-C26) by esterification of the fatty acids into metabolically active CoA-thioesters for subsequent degradation or incorporation into phospholipids. The transport and fatty acyl-CoA synthetase activities are genetically separable and are thus independent activities. Esterifies VLCFAs in the peroxisome matrix. The VLCFAs are actively transported into peroxisomes by a PXA1-PXA2 heterodimeric transporter in the peroxisomal membrane.</text>
</comment>
<evidence type="ECO:0000256" key="10">
    <source>
        <dbReference type="ARBA" id="ARBA00022989"/>
    </source>
</evidence>
<evidence type="ECO:0000256" key="16">
    <source>
        <dbReference type="ARBA" id="ARBA00041297"/>
    </source>
</evidence>
<dbReference type="InterPro" id="IPR045851">
    <property type="entry name" value="AMP-bd_C_sf"/>
</dbReference>
<evidence type="ECO:0000313" key="24">
    <source>
        <dbReference type="EnsemblMetazoa" id="XP_011406235.2"/>
    </source>
</evidence>
<sequence>MEGKYAIFLSCLVGLGLYFGLKRSLWEAGLASLIGFLGLGGLKPTLLTLKTLPRDFRFIFKLIKLLSIVKSHRAKRETIYSLFCSSVSRHPKKAAIIFEDQTWTFEDVDRYSNKIGNMFCSMGFSRGDKVAIYMINCPEYTCIFLGLSKIGVEVPLINYNLTEQSLLHCIEVTDIKGFIYEESLESSVSWLYQRMSENMKNNTFCIRGEKTSSIGRHLESEMKDFPDTAPPPLVEAKSDDWCCYIYTSGTTGLPKAVPIRHTRYFGTAILLDFMSDLRPDDVVYVNLPLYHTAGGTIGLGQMIVNGKTVVLTRKFSARQFWKDCIKHKCTAVLYIGESCRYALAVPPDPATDTAHSVRVAIGNGLRRDVWLQFQERFKVPKIVEFYGSTEGNSAFINTHGKLGAIGFKPNLLGFMFPVYLIKADPTTGEPIRNSKGHCTLVSVGEPGLLINLIKQKDIFRRFDGYTSLEATNKKILRNVFKDGDSYFNTGDMLIMDDEGYLYFNDRAGDTFRWKGENVSTTEVENIIGSILKLTDVIVFGVEIPNCEGRAGMAVILSSDKEVDVLQLAGKLSSLLPSYAVPLFLRFVDSVDLTGTFKFQKTRYRKEGYNPIATGGDAVYVLDKGKLSYALLDEGQHQKIMDGTVKF</sequence>
<evidence type="ECO:0000256" key="6">
    <source>
        <dbReference type="ARBA" id="ARBA00022692"/>
    </source>
</evidence>
<evidence type="ECO:0000256" key="19">
    <source>
        <dbReference type="ARBA" id="ARBA00060276"/>
    </source>
</evidence>
<evidence type="ECO:0000256" key="9">
    <source>
        <dbReference type="ARBA" id="ARBA00022840"/>
    </source>
</evidence>
<keyword evidence="10" id="KW-1133">Transmembrane helix</keyword>
<feature type="domain" description="AMP-binding enzyme C-terminal" evidence="23">
    <location>
        <begin position="522"/>
        <end position="597"/>
    </location>
</feature>
<feature type="domain" description="AMP-dependent synthetase/ligase" evidence="22">
    <location>
        <begin position="86"/>
        <end position="431"/>
    </location>
</feature>
<evidence type="ECO:0000256" key="3">
    <source>
        <dbReference type="ARBA" id="ARBA00022448"/>
    </source>
</evidence>
<evidence type="ECO:0000256" key="18">
    <source>
        <dbReference type="ARBA" id="ARBA00048666"/>
    </source>
</evidence>
<evidence type="ECO:0000256" key="4">
    <source>
        <dbReference type="ARBA" id="ARBA00022475"/>
    </source>
</evidence>
<evidence type="ECO:0000256" key="5">
    <source>
        <dbReference type="ARBA" id="ARBA00022598"/>
    </source>
</evidence>
<keyword evidence="3" id="KW-0813">Transport</keyword>
<keyword evidence="8" id="KW-0443">Lipid metabolism</keyword>
<evidence type="ECO:0000256" key="12">
    <source>
        <dbReference type="ARBA" id="ARBA00023136"/>
    </source>
</evidence>
<evidence type="ECO:0000256" key="17">
    <source>
        <dbReference type="ARBA" id="ARBA00046271"/>
    </source>
</evidence>
<dbReference type="KEGG" id="aqu:100631920"/>
<dbReference type="PROSITE" id="PS00455">
    <property type="entry name" value="AMP_BINDING"/>
    <property type="match status" value="1"/>
</dbReference>
<dbReference type="InterPro" id="IPR042099">
    <property type="entry name" value="ANL_N_sf"/>
</dbReference>
<keyword evidence="13" id="KW-0576">Peroxisome</keyword>
<dbReference type="FunFam" id="3.30.300.30:FF:000002">
    <property type="entry name" value="Long-chain fatty acid transport protein 1"/>
    <property type="match status" value="1"/>
</dbReference>
<dbReference type="InterPro" id="IPR025110">
    <property type="entry name" value="AMP-bd_C"/>
</dbReference>
<keyword evidence="7" id="KW-0547">Nucleotide-binding</keyword>
<dbReference type="AlphaFoldDB" id="A0AAN0IPA7"/>
<dbReference type="PANTHER" id="PTHR43107:SF22">
    <property type="entry name" value="VERY LONG-CHAIN ACYL-COA SYNTHETASE"/>
    <property type="match status" value="1"/>
</dbReference>
<comment type="catalytic activity">
    <reaction evidence="15">
        <text>a very long-chain fatty acid + ATP + CoA = a very long-chain fatty acyl-CoA + AMP + diphosphate</text>
        <dbReference type="Rhea" id="RHEA:54536"/>
        <dbReference type="ChEBI" id="CHEBI:30616"/>
        <dbReference type="ChEBI" id="CHEBI:33019"/>
        <dbReference type="ChEBI" id="CHEBI:57287"/>
        <dbReference type="ChEBI" id="CHEBI:58950"/>
        <dbReference type="ChEBI" id="CHEBI:138261"/>
        <dbReference type="ChEBI" id="CHEBI:456215"/>
    </reaction>
    <physiologicalReaction direction="left-to-right" evidence="15">
        <dbReference type="Rhea" id="RHEA:54537"/>
    </physiologicalReaction>
</comment>
<keyword evidence="5" id="KW-0436">Ligase</keyword>
<dbReference type="GO" id="GO:0005886">
    <property type="term" value="C:plasma membrane"/>
    <property type="evidence" value="ECO:0007669"/>
    <property type="project" value="UniProtKB-SubCell"/>
</dbReference>
<dbReference type="RefSeq" id="XP_019856497.1">
    <property type="nucleotide sequence ID" value="XM_020000938.1"/>
</dbReference>
<dbReference type="NCBIfam" id="NF006134">
    <property type="entry name" value="PRK08279.1"/>
    <property type="match status" value="1"/>
</dbReference>
<dbReference type="InterPro" id="IPR000873">
    <property type="entry name" value="AMP-dep_synth/lig_dom"/>
</dbReference>
<comment type="similarity">
    <text evidence="2">Belongs to the ATP-dependent AMP-binding enzyme family.</text>
</comment>
<reference evidence="24" key="2">
    <citation type="submission" date="2024-06" db="UniProtKB">
        <authorList>
            <consortium name="EnsemblMetazoa"/>
        </authorList>
    </citation>
    <scope>IDENTIFICATION</scope>
</reference>
<dbReference type="SUPFAM" id="SSF56801">
    <property type="entry name" value="Acetyl-CoA synthetase-like"/>
    <property type="match status" value="1"/>
</dbReference>
<dbReference type="EC" id="6.2.1.3" evidence="14"/>
<keyword evidence="25" id="KW-1185">Reference proteome</keyword>
<keyword evidence="6" id="KW-0812">Transmembrane</keyword>
<evidence type="ECO:0000256" key="13">
    <source>
        <dbReference type="ARBA" id="ARBA00023140"/>
    </source>
</evidence>
<name>A0AAN0IPA7_AMPQE</name>
<evidence type="ECO:0000256" key="7">
    <source>
        <dbReference type="ARBA" id="ARBA00022741"/>
    </source>
</evidence>
<reference evidence="25" key="1">
    <citation type="journal article" date="2010" name="Nature">
        <title>The Amphimedon queenslandica genome and the evolution of animal complexity.</title>
        <authorList>
            <person name="Srivastava M."/>
            <person name="Simakov O."/>
            <person name="Chapman J."/>
            <person name="Fahey B."/>
            <person name="Gauthier M.E."/>
            <person name="Mitros T."/>
            <person name="Richards G.S."/>
            <person name="Conaco C."/>
            <person name="Dacre M."/>
            <person name="Hellsten U."/>
            <person name="Larroux C."/>
            <person name="Putnam N.H."/>
            <person name="Stanke M."/>
            <person name="Adamska M."/>
            <person name="Darling A."/>
            <person name="Degnan S.M."/>
            <person name="Oakley T.H."/>
            <person name="Plachetzki D.C."/>
            <person name="Zhai Y."/>
            <person name="Adamski M."/>
            <person name="Calcino A."/>
            <person name="Cummins S.F."/>
            <person name="Goodstein D.M."/>
            <person name="Harris C."/>
            <person name="Jackson D.J."/>
            <person name="Leys S.P."/>
            <person name="Shu S."/>
            <person name="Woodcroft B.J."/>
            <person name="Vervoort M."/>
            <person name="Kosik K.S."/>
            <person name="Manning G."/>
            <person name="Degnan B.M."/>
            <person name="Rokhsar D.S."/>
        </authorList>
    </citation>
    <scope>NUCLEOTIDE SEQUENCE [LARGE SCALE GENOMIC DNA]</scope>
</reference>
<evidence type="ECO:0000256" key="21">
    <source>
        <dbReference type="ARBA" id="ARBA00078285"/>
    </source>
</evidence>
<dbReference type="GO" id="GO:0005324">
    <property type="term" value="F:long-chain fatty acid transmembrane transporter activity"/>
    <property type="evidence" value="ECO:0007669"/>
    <property type="project" value="TreeGrafter"/>
</dbReference>
<accession>A0AAN0IPA7</accession>
<dbReference type="EnsemblMetazoa" id="XM_011407933.2">
    <property type="protein sequence ID" value="XP_011406235.2"/>
    <property type="gene ID" value="LOC100631920"/>
</dbReference>
<dbReference type="EnsemblMetazoa" id="XM_020000938.1">
    <property type="protein sequence ID" value="XP_019856497.1"/>
    <property type="gene ID" value="LOC100631920"/>
</dbReference>